<dbReference type="OrthoDB" id="6121634at2"/>
<protein>
    <recommendedName>
        <fullName evidence="3">SGNH domain-containing protein</fullName>
    </recommendedName>
</protein>
<evidence type="ECO:0000313" key="2">
    <source>
        <dbReference type="Proteomes" id="UP000294980"/>
    </source>
</evidence>
<sequence>MSYFADAPRAQPLYRDIMVLTDHFVDRVELLCRNRQLESCAITAEDGTPAFYDPHHLSLEFASMAGRRYAERYPDLL</sequence>
<accession>A0A4R2KUS6</accession>
<evidence type="ECO:0000313" key="1">
    <source>
        <dbReference type="EMBL" id="TCO74896.1"/>
    </source>
</evidence>
<evidence type="ECO:0008006" key="3">
    <source>
        <dbReference type="Google" id="ProtNLM"/>
    </source>
</evidence>
<gene>
    <name evidence="1" type="ORF">EV688_11153</name>
</gene>
<name>A0A4R2KUS6_9GAMM</name>
<organism evidence="1 2">
    <name type="scientific">Chromatocurvus halotolerans</name>
    <dbReference type="NCBI Taxonomy" id="1132028"/>
    <lineage>
        <taxon>Bacteria</taxon>
        <taxon>Pseudomonadati</taxon>
        <taxon>Pseudomonadota</taxon>
        <taxon>Gammaproteobacteria</taxon>
        <taxon>Cellvibrionales</taxon>
        <taxon>Halieaceae</taxon>
        <taxon>Chromatocurvus</taxon>
    </lineage>
</organism>
<dbReference type="RefSeq" id="WP_117318919.1">
    <property type="nucleotide sequence ID" value="NZ_QQSW01000016.1"/>
</dbReference>
<proteinExistence type="predicted"/>
<keyword evidence="2" id="KW-1185">Reference proteome</keyword>
<comment type="caution">
    <text evidence="1">The sequence shown here is derived from an EMBL/GenBank/DDBJ whole genome shotgun (WGS) entry which is preliminary data.</text>
</comment>
<reference evidence="1 2" key="1">
    <citation type="submission" date="2019-03" db="EMBL/GenBank/DDBJ databases">
        <title>Genomic Encyclopedia of Type Strains, Phase IV (KMG-IV): sequencing the most valuable type-strain genomes for metagenomic binning, comparative biology and taxonomic classification.</title>
        <authorList>
            <person name="Goeker M."/>
        </authorList>
    </citation>
    <scope>NUCLEOTIDE SEQUENCE [LARGE SCALE GENOMIC DNA]</scope>
    <source>
        <strain evidence="1 2">DSM 23344</strain>
    </source>
</reference>
<dbReference type="EMBL" id="SLWX01000011">
    <property type="protein sequence ID" value="TCO74896.1"/>
    <property type="molecule type" value="Genomic_DNA"/>
</dbReference>
<dbReference type="AlphaFoldDB" id="A0A4R2KUS6"/>
<dbReference type="Proteomes" id="UP000294980">
    <property type="component" value="Unassembled WGS sequence"/>
</dbReference>